<protein>
    <submittedName>
        <fullName evidence="1">Uncharacterized protein</fullName>
    </submittedName>
</protein>
<dbReference type="AlphaFoldDB" id="A0A9X1CZ95"/>
<proteinExistence type="predicted"/>
<dbReference type="EMBL" id="JAGJWT010000006">
    <property type="protein sequence ID" value="MBS9340774.1"/>
    <property type="molecule type" value="Genomic_DNA"/>
</dbReference>
<evidence type="ECO:0000313" key="1">
    <source>
        <dbReference type="EMBL" id="MBS9340774.1"/>
    </source>
</evidence>
<dbReference type="RefSeq" id="WP_214037997.1">
    <property type="nucleotide sequence ID" value="NZ_JAGJWT010000006.1"/>
</dbReference>
<evidence type="ECO:0000313" key="2">
    <source>
        <dbReference type="Proteomes" id="UP000708805"/>
    </source>
</evidence>
<name>A0A9X1CZ95_NEIEL</name>
<accession>A0A9X1CZ95</accession>
<gene>
    <name evidence="1" type="ORF">J8641_08165</name>
</gene>
<comment type="caution">
    <text evidence="1">The sequence shown here is derived from an EMBL/GenBank/DDBJ whole genome shotgun (WGS) entry which is preliminary data.</text>
</comment>
<dbReference type="Proteomes" id="UP000708805">
    <property type="component" value="Unassembled WGS sequence"/>
</dbReference>
<organism evidence="1 2">
    <name type="scientific">Neisseria elongata subsp. nitroreducens</name>
    <dbReference type="NCBI Taxonomy" id="90367"/>
    <lineage>
        <taxon>Bacteria</taxon>
        <taxon>Pseudomonadati</taxon>
        <taxon>Pseudomonadota</taxon>
        <taxon>Betaproteobacteria</taxon>
        <taxon>Neisseriales</taxon>
        <taxon>Neisseriaceae</taxon>
        <taxon>Neisseria</taxon>
    </lineage>
</organism>
<sequence length="70" mass="7720">MPALKQMLHEGSLKTVGIPSPYSSSMKDGAVLSEFECSLGAADMDKRPSEKEQTFSDGLNRIWRMARTSL</sequence>
<reference evidence="1" key="1">
    <citation type="submission" date="2021-04" db="EMBL/GenBank/DDBJ databases">
        <title>Genomic characterization of endocarditis-associated Neisseria elongata subsp. nitroreducens.</title>
        <authorList>
            <person name="Schorner M."/>
            <person name="Passarelli-Araujo H."/>
            <person name="Scheffer M."/>
            <person name="Barazzetti F."/>
            <person name="Martins J."/>
            <person name="Machado H."/>
            <person name="Palmeiro J."/>
            <person name="Bazzo M."/>
        </authorList>
    </citation>
    <scope>NUCLEOTIDE SEQUENCE</scope>
    <source>
        <strain evidence="1">Nel_M001</strain>
    </source>
</reference>